<evidence type="ECO:0000313" key="2">
    <source>
        <dbReference type="EMBL" id="CAA7263450.1"/>
    </source>
</evidence>
<dbReference type="AlphaFoldDB" id="A0A8S0VV90"/>
<dbReference type="PRINTS" id="PR01217">
    <property type="entry name" value="PRICHEXTENSN"/>
</dbReference>
<name>A0A8S0VV90_CYCAE</name>
<feature type="region of interest" description="Disordered" evidence="1">
    <location>
        <begin position="1"/>
        <end position="171"/>
    </location>
</feature>
<proteinExistence type="predicted"/>
<reference evidence="2 3" key="1">
    <citation type="submission" date="2020-01" db="EMBL/GenBank/DDBJ databases">
        <authorList>
            <person name="Gupta K D."/>
        </authorList>
    </citation>
    <scope>NUCLEOTIDE SEQUENCE [LARGE SCALE GENOMIC DNA]</scope>
</reference>
<sequence length="245" mass="27215">MAHTPTRYPATPHSPHPENAHQHFVASQMRSTRGFQDSHLQPAQQRFAPPPQPPAFRENLGPGAGTDGSRQLRPPTRQDHDTFRPVVLNQQPTRGPQQQPPPSYAPPSTQPAYAENAPHPRLGSITNSVALQGNPRLDTTTTPTAREPEPVPAVPLVSPTPRKKRTPTAAAGPLKTQQILQHLVAGRKNLQEEQVNAVDVFSCRNHRIYLVQMLVILFRHSTFSTVSQLRLETTPIRWRDAYDGP</sequence>
<feature type="compositionally biased region" description="Pro residues" evidence="1">
    <location>
        <begin position="98"/>
        <end position="109"/>
    </location>
</feature>
<accession>A0A8S0VV90</accession>
<organism evidence="2 3">
    <name type="scientific">Cyclocybe aegerita</name>
    <name type="common">Black poplar mushroom</name>
    <name type="synonym">Agrocybe aegerita</name>
    <dbReference type="NCBI Taxonomy" id="1973307"/>
    <lineage>
        <taxon>Eukaryota</taxon>
        <taxon>Fungi</taxon>
        <taxon>Dikarya</taxon>
        <taxon>Basidiomycota</taxon>
        <taxon>Agaricomycotina</taxon>
        <taxon>Agaricomycetes</taxon>
        <taxon>Agaricomycetidae</taxon>
        <taxon>Agaricales</taxon>
        <taxon>Agaricineae</taxon>
        <taxon>Bolbitiaceae</taxon>
        <taxon>Cyclocybe</taxon>
    </lineage>
</organism>
<dbReference type="Proteomes" id="UP000467700">
    <property type="component" value="Unassembled WGS sequence"/>
</dbReference>
<evidence type="ECO:0000313" key="3">
    <source>
        <dbReference type="Proteomes" id="UP000467700"/>
    </source>
</evidence>
<evidence type="ECO:0000256" key="1">
    <source>
        <dbReference type="SAM" id="MobiDB-lite"/>
    </source>
</evidence>
<feature type="compositionally biased region" description="Polar residues" evidence="1">
    <location>
        <begin position="28"/>
        <end position="39"/>
    </location>
</feature>
<gene>
    <name evidence="2" type="ORF">AAE3_LOCUS5546</name>
</gene>
<keyword evidence="3" id="KW-1185">Reference proteome</keyword>
<comment type="caution">
    <text evidence="2">The sequence shown here is derived from an EMBL/GenBank/DDBJ whole genome shotgun (WGS) entry which is preliminary data.</text>
</comment>
<protein>
    <submittedName>
        <fullName evidence="2">Uncharacterized protein</fullName>
    </submittedName>
</protein>
<feature type="compositionally biased region" description="Low complexity" evidence="1">
    <location>
        <begin position="135"/>
        <end position="145"/>
    </location>
</feature>
<dbReference type="EMBL" id="CACVBS010000039">
    <property type="protein sequence ID" value="CAA7263450.1"/>
    <property type="molecule type" value="Genomic_DNA"/>
</dbReference>